<name>A0A7G8BDM7_9BACT</name>
<keyword evidence="2" id="KW-1185">Reference proteome</keyword>
<sequence>MVTGFGGDMQCGSTGPFTLEPDYLVTWSLVGLPPASHVGNVFAQNLWFRMAVSMASPTADTNLPGTSVSIADTASTGRYGDAVIVGEDGNAYPALTVVNTSELTGGSGQLAVVYFNWLSVRPAKYAVEPV</sequence>
<gene>
    <name evidence="1" type="ORF">H7849_16075</name>
</gene>
<dbReference type="AlphaFoldDB" id="A0A7G8BDM7"/>
<evidence type="ECO:0000313" key="1">
    <source>
        <dbReference type="EMBL" id="QNI30647.1"/>
    </source>
</evidence>
<dbReference type="KEGG" id="adin:H7849_16075"/>
<reference evidence="1 2" key="1">
    <citation type="submission" date="2020-08" db="EMBL/GenBank/DDBJ databases">
        <title>Edaphobacter telluris sp. nov. and Acidobacterium dinghuensis sp. nov., two acidobacteria isolated from forest soil.</title>
        <authorList>
            <person name="Fu J."/>
            <person name="Qiu L."/>
        </authorList>
    </citation>
    <scope>NUCLEOTIDE SEQUENCE [LARGE SCALE GENOMIC DNA]</scope>
    <source>
        <strain evidence="1">4Y35</strain>
    </source>
</reference>
<evidence type="ECO:0000313" key="2">
    <source>
        <dbReference type="Proteomes" id="UP000515312"/>
    </source>
</evidence>
<dbReference type="Proteomes" id="UP000515312">
    <property type="component" value="Chromosome"/>
</dbReference>
<dbReference type="RefSeq" id="WP_186740670.1">
    <property type="nucleotide sequence ID" value="NZ_CP060394.1"/>
</dbReference>
<organism evidence="1 2">
    <name type="scientific">Alloacidobacterium dinghuense</name>
    <dbReference type="NCBI Taxonomy" id="2763107"/>
    <lineage>
        <taxon>Bacteria</taxon>
        <taxon>Pseudomonadati</taxon>
        <taxon>Acidobacteriota</taxon>
        <taxon>Terriglobia</taxon>
        <taxon>Terriglobales</taxon>
        <taxon>Acidobacteriaceae</taxon>
        <taxon>Alloacidobacterium</taxon>
    </lineage>
</organism>
<accession>A0A7G8BDM7</accession>
<protein>
    <submittedName>
        <fullName evidence="1">Uncharacterized protein</fullName>
    </submittedName>
</protein>
<dbReference type="EMBL" id="CP060394">
    <property type="protein sequence ID" value="QNI30647.1"/>
    <property type="molecule type" value="Genomic_DNA"/>
</dbReference>
<proteinExistence type="predicted"/>